<sequence length="76" mass="8742">MNKSSGTTEAEMNRYSHNNLCSLWHMARQRSHELSPNGKEAEPQISKVVTEADKSIEPYLPRFYESLVNQIGKGYR</sequence>
<dbReference type="EMBL" id="JAVAMP010000028">
    <property type="protein sequence ID" value="MDP5277191.1"/>
    <property type="molecule type" value="Genomic_DNA"/>
</dbReference>
<gene>
    <name evidence="1" type="ORF">Q5Y73_24200</name>
</gene>
<proteinExistence type="predicted"/>
<reference evidence="1 2" key="1">
    <citation type="submission" date="2023-08" db="EMBL/GenBank/DDBJ databases">
        <authorList>
            <person name="Park J.-S."/>
        </authorList>
    </citation>
    <scope>NUCLEOTIDE SEQUENCE [LARGE SCALE GENOMIC DNA]</scope>
    <source>
        <strain evidence="1 2">2205SS18-9</strain>
    </source>
</reference>
<organism evidence="1 2">
    <name type="scientific">Chengkuizengella axinellae</name>
    <dbReference type="NCBI Taxonomy" id="3064388"/>
    <lineage>
        <taxon>Bacteria</taxon>
        <taxon>Bacillati</taxon>
        <taxon>Bacillota</taxon>
        <taxon>Bacilli</taxon>
        <taxon>Bacillales</taxon>
        <taxon>Paenibacillaceae</taxon>
        <taxon>Chengkuizengella</taxon>
    </lineage>
</organism>
<evidence type="ECO:0000313" key="2">
    <source>
        <dbReference type="Proteomes" id="UP001231941"/>
    </source>
</evidence>
<name>A0ABT9J6E2_9BACL</name>
<protein>
    <submittedName>
        <fullName evidence="1">Uncharacterized protein</fullName>
    </submittedName>
</protein>
<accession>A0ABT9J6E2</accession>
<dbReference type="RefSeq" id="WP_305994491.1">
    <property type="nucleotide sequence ID" value="NZ_JAVAMP010000028.1"/>
</dbReference>
<comment type="caution">
    <text evidence="1">The sequence shown here is derived from an EMBL/GenBank/DDBJ whole genome shotgun (WGS) entry which is preliminary data.</text>
</comment>
<dbReference type="Proteomes" id="UP001231941">
    <property type="component" value="Unassembled WGS sequence"/>
</dbReference>
<keyword evidence="2" id="KW-1185">Reference proteome</keyword>
<evidence type="ECO:0000313" key="1">
    <source>
        <dbReference type="EMBL" id="MDP5277191.1"/>
    </source>
</evidence>